<reference evidence="2" key="1">
    <citation type="submission" date="2017-03" db="EMBL/GenBank/DDBJ databases">
        <title>Phytopthora megakarya and P. palmivora, two closely related causual agents of cacao black pod achieved similar genome size and gene model numbers by different mechanisms.</title>
        <authorList>
            <person name="Ali S."/>
            <person name="Shao J."/>
            <person name="Larry D.J."/>
            <person name="Kronmiller B."/>
            <person name="Shen D."/>
            <person name="Strem M.D."/>
            <person name="Melnick R.L."/>
            <person name="Guiltinan M.J."/>
            <person name="Tyler B.M."/>
            <person name="Meinhardt L.W."/>
            <person name="Bailey B.A."/>
        </authorList>
    </citation>
    <scope>NUCLEOTIDE SEQUENCE [LARGE SCALE GENOMIC DNA]</scope>
    <source>
        <strain evidence="2">zdho120</strain>
    </source>
</reference>
<keyword evidence="2" id="KW-1185">Reference proteome</keyword>
<dbReference type="OrthoDB" id="4843387at2759"/>
<protein>
    <submittedName>
        <fullName evidence="1">Uncharacterized protein</fullName>
    </submittedName>
</protein>
<dbReference type="Gene3D" id="3.30.420.10">
    <property type="entry name" value="Ribonuclease H-like superfamily/Ribonuclease H"/>
    <property type="match status" value="1"/>
</dbReference>
<dbReference type="GO" id="GO:0003676">
    <property type="term" value="F:nucleic acid binding"/>
    <property type="evidence" value="ECO:0007669"/>
    <property type="project" value="InterPro"/>
</dbReference>
<dbReference type="InterPro" id="IPR036397">
    <property type="entry name" value="RNaseH_sf"/>
</dbReference>
<accession>A0A225UQ91</accession>
<dbReference type="EMBL" id="NBNE01013215">
    <property type="protein sequence ID" value="OWY95235.1"/>
    <property type="molecule type" value="Genomic_DNA"/>
</dbReference>
<dbReference type="AlphaFoldDB" id="A0A225UQ91"/>
<comment type="caution">
    <text evidence="1">The sequence shown here is derived from an EMBL/GenBank/DDBJ whole genome shotgun (WGS) entry which is preliminary data.</text>
</comment>
<evidence type="ECO:0000313" key="2">
    <source>
        <dbReference type="Proteomes" id="UP000198211"/>
    </source>
</evidence>
<proteinExistence type="predicted"/>
<dbReference type="Proteomes" id="UP000198211">
    <property type="component" value="Unassembled WGS sequence"/>
</dbReference>
<name>A0A225UQ91_9STRA</name>
<evidence type="ECO:0000313" key="1">
    <source>
        <dbReference type="EMBL" id="OWY95235.1"/>
    </source>
</evidence>
<gene>
    <name evidence="1" type="ORF">PHMEG_00034811</name>
</gene>
<sequence length="72" mass="8165">MARTDLNPTSGTSKTSPRFDSYVYIYTLSEQLLPAAHRGFGTEYTFQHDNANIHSSKTTKAFLDEHLEKVMP</sequence>
<organism evidence="1 2">
    <name type="scientific">Phytophthora megakarya</name>
    <dbReference type="NCBI Taxonomy" id="4795"/>
    <lineage>
        <taxon>Eukaryota</taxon>
        <taxon>Sar</taxon>
        <taxon>Stramenopiles</taxon>
        <taxon>Oomycota</taxon>
        <taxon>Peronosporomycetes</taxon>
        <taxon>Peronosporales</taxon>
        <taxon>Peronosporaceae</taxon>
        <taxon>Phytophthora</taxon>
    </lineage>
</organism>